<name>A0A0E9VR92_ANGAN</name>
<reference evidence="1" key="1">
    <citation type="submission" date="2014-11" db="EMBL/GenBank/DDBJ databases">
        <authorList>
            <person name="Amaro Gonzalez C."/>
        </authorList>
    </citation>
    <scope>NUCLEOTIDE SEQUENCE</scope>
</reference>
<dbReference type="AlphaFoldDB" id="A0A0E9VR92"/>
<accession>A0A0E9VR92</accession>
<protein>
    <submittedName>
        <fullName evidence="1">Uncharacterized protein</fullName>
    </submittedName>
</protein>
<proteinExistence type="predicted"/>
<evidence type="ECO:0000313" key="1">
    <source>
        <dbReference type="EMBL" id="JAH79778.1"/>
    </source>
</evidence>
<organism evidence="1">
    <name type="scientific">Anguilla anguilla</name>
    <name type="common">European freshwater eel</name>
    <name type="synonym">Muraena anguilla</name>
    <dbReference type="NCBI Taxonomy" id="7936"/>
    <lineage>
        <taxon>Eukaryota</taxon>
        <taxon>Metazoa</taxon>
        <taxon>Chordata</taxon>
        <taxon>Craniata</taxon>
        <taxon>Vertebrata</taxon>
        <taxon>Euteleostomi</taxon>
        <taxon>Actinopterygii</taxon>
        <taxon>Neopterygii</taxon>
        <taxon>Teleostei</taxon>
        <taxon>Anguilliformes</taxon>
        <taxon>Anguillidae</taxon>
        <taxon>Anguilla</taxon>
    </lineage>
</organism>
<sequence>MSTHCCPSAFFNTRSYERGIIKERLE</sequence>
<dbReference type="EMBL" id="GBXM01028799">
    <property type="protein sequence ID" value="JAH79778.1"/>
    <property type="molecule type" value="Transcribed_RNA"/>
</dbReference>
<reference evidence="1" key="2">
    <citation type="journal article" date="2015" name="Fish Shellfish Immunol.">
        <title>Early steps in the European eel (Anguilla anguilla)-Vibrio vulnificus interaction in the gills: Role of the RtxA13 toxin.</title>
        <authorList>
            <person name="Callol A."/>
            <person name="Pajuelo D."/>
            <person name="Ebbesson L."/>
            <person name="Teles M."/>
            <person name="MacKenzie S."/>
            <person name="Amaro C."/>
        </authorList>
    </citation>
    <scope>NUCLEOTIDE SEQUENCE</scope>
</reference>